<dbReference type="EMBL" id="JAGGJV010000001">
    <property type="protein sequence ID" value="MBP1857331.1"/>
    <property type="molecule type" value="Genomic_DNA"/>
</dbReference>
<dbReference type="RefSeq" id="WP_209848006.1">
    <property type="nucleotide sequence ID" value="NZ_JAGGJV010000001.1"/>
</dbReference>
<protein>
    <submittedName>
        <fullName evidence="2">Uncharacterized protein</fullName>
    </submittedName>
</protein>
<accession>A0ABS4EHL7</accession>
<evidence type="ECO:0000313" key="3">
    <source>
        <dbReference type="Proteomes" id="UP000823786"/>
    </source>
</evidence>
<evidence type="ECO:0000256" key="1">
    <source>
        <dbReference type="SAM" id="MobiDB-lite"/>
    </source>
</evidence>
<proteinExistence type="predicted"/>
<sequence>MTGGSRLRESHPQPICASFNRSRWNNKPGGKKERNCGDMPNHLSRQQMFLHRPRLYEVICLSQVKIGVQKCQSVYRSGSEYTRIKRSTQPLLMGGPARLHRIYGVKKGGYSAACKPTPPNLFQPALENCVLKSTRLKITRQYKEVTLFWHYVTLSNGKSALVDFSKVMYIVENADSGTTLHFQLESENSSGKTVPKSMTVKDSLEVLGKVLKGRKLF</sequence>
<keyword evidence="3" id="KW-1185">Reference proteome</keyword>
<feature type="region of interest" description="Disordered" evidence="1">
    <location>
        <begin position="18"/>
        <end position="40"/>
    </location>
</feature>
<dbReference type="Proteomes" id="UP000823786">
    <property type="component" value="Unassembled WGS sequence"/>
</dbReference>
<organism evidence="2 3">
    <name type="scientific">Rhizobium herbae</name>
    <dbReference type="NCBI Taxonomy" id="508661"/>
    <lineage>
        <taxon>Bacteria</taxon>
        <taxon>Pseudomonadati</taxon>
        <taxon>Pseudomonadota</taxon>
        <taxon>Alphaproteobacteria</taxon>
        <taxon>Hyphomicrobiales</taxon>
        <taxon>Rhizobiaceae</taxon>
        <taxon>Rhizobium/Agrobacterium group</taxon>
        <taxon>Rhizobium</taxon>
    </lineage>
</organism>
<comment type="caution">
    <text evidence="2">The sequence shown here is derived from an EMBL/GenBank/DDBJ whole genome shotgun (WGS) entry which is preliminary data.</text>
</comment>
<gene>
    <name evidence="2" type="ORF">J2Z75_000811</name>
</gene>
<reference evidence="2 3" key="1">
    <citation type="submission" date="2021-03" db="EMBL/GenBank/DDBJ databases">
        <title>Genomic Encyclopedia of Type Strains, Phase IV (KMG-IV): sequencing the most valuable type-strain genomes for metagenomic binning, comparative biology and taxonomic classification.</title>
        <authorList>
            <person name="Goeker M."/>
        </authorList>
    </citation>
    <scope>NUCLEOTIDE SEQUENCE [LARGE SCALE GENOMIC DNA]</scope>
    <source>
        <strain evidence="2 3">DSM 26427</strain>
    </source>
</reference>
<name>A0ABS4EHL7_9HYPH</name>
<evidence type="ECO:0000313" key="2">
    <source>
        <dbReference type="EMBL" id="MBP1857331.1"/>
    </source>
</evidence>